<organism evidence="1 2">
    <name type="scientific">Arcicella aurantiaca</name>
    <dbReference type="NCBI Taxonomy" id="591202"/>
    <lineage>
        <taxon>Bacteria</taxon>
        <taxon>Pseudomonadati</taxon>
        <taxon>Bacteroidota</taxon>
        <taxon>Cytophagia</taxon>
        <taxon>Cytophagales</taxon>
        <taxon>Flectobacillaceae</taxon>
        <taxon>Arcicella</taxon>
    </lineage>
</organism>
<reference evidence="1 2" key="1">
    <citation type="submission" date="2018-05" db="EMBL/GenBank/DDBJ databases">
        <title>Genomic Encyclopedia of Archaeal and Bacterial Type Strains, Phase II (KMG-II): from individual species to whole genera.</title>
        <authorList>
            <person name="Goeker M."/>
        </authorList>
    </citation>
    <scope>NUCLEOTIDE SEQUENCE [LARGE SCALE GENOMIC DNA]</scope>
    <source>
        <strain evidence="1 2">DSM 22214</strain>
    </source>
</reference>
<name>A0A316EBM9_9BACT</name>
<keyword evidence="2" id="KW-1185">Reference proteome</keyword>
<gene>
    <name evidence="1" type="ORF">LV89_01679</name>
</gene>
<dbReference type="Proteomes" id="UP000245489">
    <property type="component" value="Unassembled WGS sequence"/>
</dbReference>
<accession>A0A316EBM9</accession>
<comment type="caution">
    <text evidence="1">The sequence shown here is derived from an EMBL/GenBank/DDBJ whole genome shotgun (WGS) entry which is preliminary data.</text>
</comment>
<proteinExistence type="predicted"/>
<evidence type="ECO:0000313" key="2">
    <source>
        <dbReference type="Proteomes" id="UP000245489"/>
    </source>
</evidence>
<protein>
    <submittedName>
        <fullName evidence="1">Uncharacterized protein</fullName>
    </submittedName>
</protein>
<evidence type="ECO:0000313" key="1">
    <source>
        <dbReference type="EMBL" id="PWK27366.1"/>
    </source>
</evidence>
<dbReference type="AlphaFoldDB" id="A0A316EBM9"/>
<sequence length="56" mass="6543">MVASFLADNEDFSSIFMNQYHHFCKPFSIRGHKGTVLLLIMKETENNCHNFFFVNA</sequence>
<dbReference type="EMBL" id="QGGO01000007">
    <property type="protein sequence ID" value="PWK27366.1"/>
    <property type="molecule type" value="Genomic_DNA"/>
</dbReference>